<evidence type="ECO:0000313" key="2">
    <source>
        <dbReference type="EMBL" id="PNT30930.1"/>
    </source>
</evidence>
<name>A0A2K2A074_POPTR</name>
<sequence length="133" mass="15497">MKPTGCSRISAIYTEVETQKQEKKRCLPFSPKMQLPTRTRVASRTGSPKSHCSPHHLLIEPWTKVSPCRPFNYSDSKSNFRLTVASMLIDLDRYTKHSLVKMSRLCIAFSISNLSFCYYLTVMFFLWVFIYEN</sequence>
<keyword evidence="1" id="KW-0812">Transmembrane</keyword>
<dbReference type="AlphaFoldDB" id="A0A2K2A074"/>
<keyword evidence="1" id="KW-1133">Transmembrane helix</keyword>
<keyword evidence="3" id="KW-1185">Reference proteome</keyword>
<organism evidence="2 3">
    <name type="scientific">Populus trichocarpa</name>
    <name type="common">Western balsam poplar</name>
    <name type="synonym">Populus balsamifera subsp. trichocarpa</name>
    <dbReference type="NCBI Taxonomy" id="3694"/>
    <lineage>
        <taxon>Eukaryota</taxon>
        <taxon>Viridiplantae</taxon>
        <taxon>Streptophyta</taxon>
        <taxon>Embryophyta</taxon>
        <taxon>Tracheophyta</taxon>
        <taxon>Spermatophyta</taxon>
        <taxon>Magnoliopsida</taxon>
        <taxon>eudicotyledons</taxon>
        <taxon>Gunneridae</taxon>
        <taxon>Pentapetalae</taxon>
        <taxon>rosids</taxon>
        <taxon>fabids</taxon>
        <taxon>Malpighiales</taxon>
        <taxon>Salicaceae</taxon>
        <taxon>Saliceae</taxon>
        <taxon>Populus</taxon>
    </lineage>
</organism>
<reference evidence="2 3" key="1">
    <citation type="journal article" date="2006" name="Science">
        <title>The genome of black cottonwood, Populus trichocarpa (Torr. &amp; Gray).</title>
        <authorList>
            <person name="Tuskan G.A."/>
            <person name="Difazio S."/>
            <person name="Jansson S."/>
            <person name="Bohlmann J."/>
            <person name="Grigoriev I."/>
            <person name="Hellsten U."/>
            <person name="Putnam N."/>
            <person name="Ralph S."/>
            <person name="Rombauts S."/>
            <person name="Salamov A."/>
            <person name="Schein J."/>
            <person name="Sterck L."/>
            <person name="Aerts A."/>
            <person name="Bhalerao R.R."/>
            <person name="Bhalerao R.P."/>
            <person name="Blaudez D."/>
            <person name="Boerjan W."/>
            <person name="Brun A."/>
            <person name="Brunner A."/>
            <person name="Busov V."/>
            <person name="Campbell M."/>
            <person name="Carlson J."/>
            <person name="Chalot M."/>
            <person name="Chapman J."/>
            <person name="Chen G.L."/>
            <person name="Cooper D."/>
            <person name="Coutinho P.M."/>
            <person name="Couturier J."/>
            <person name="Covert S."/>
            <person name="Cronk Q."/>
            <person name="Cunningham R."/>
            <person name="Davis J."/>
            <person name="Degroeve S."/>
            <person name="Dejardin A."/>
            <person name="Depamphilis C."/>
            <person name="Detter J."/>
            <person name="Dirks B."/>
            <person name="Dubchak I."/>
            <person name="Duplessis S."/>
            <person name="Ehlting J."/>
            <person name="Ellis B."/>
            <person name="Gendler K."/>
            <person name="Goodstein D."/>
            <person name="Gribskov M."/>
            <person name="Grimwood J."/>
            <person name="Groover A."/>
            <person name="Gunter L."/>
            <person name="Hamberger B."/>
            <person name="Heinze B."/>
            <person name="Helariutta Y."/>
            <person name="Henrissat B."/>
            <person name="Holligan D."/>
            <person name="Holt R."/>
            <person name="Huang W."/>
            <person name="Islam-Faridi N."/>
            <person name="Jones S."/>
            <person name="Jones-Rhoades M."/>
            <person name="Jorgensen R."/>
            <person name="Joshi C."/>
            <person name="Kangasjarvi J."/>
            <person name="Karlsson J."/>
            <person name="Kelleher C."/>
            <person name="Kirkpatrick R."/>
            <person name="Kirst M."/>
            <person name="Kohler A."/>
            <person name="Kalluri U."/>
            <person name="Larimer F."/>
            <person name="Leebens-Mack J."/>
            <person name="Leple J.C."/>
            <person name="Locascio P."/>
            <person name="Lou Y."/>
            <person name="Lucas S."/>
            <person name="Martin F."/>
            <person name="Montanini B."/>
            <person name="Napoli C."/>
            <person name="Nelson D.R."/>
            <person name="Nelson C."/>
            <person name="Nieminen K."/>
            <person name="Nilsson O."/>
            <person name="Pereda V."/>
            <person name="Peter G."/>
            <person name="Philippe R."/>
            <person name="Pilate G."/>
            <person name="Poliakov A."/>
            <person name="Razumovskaya J."/>
            <person name="Richardson P."/>
            <person name="Rinaldi C."/>
            <person name="Ritland K."/>
            <person name="Rouze P."/>
            <person name="Ryaboy D."/>
            <person name="Schmutz J."/>
            <person name="Schrader J."/>
            <person name="Segerman B."/>
            <person name="Shin H."/>
            <person name="Siddiqui A."/>
            <person name="Sterky F."/>
            <person name="Terry A."/>
            <person name="Tsai C.J."/>
            <person name="Uberbacher E."/>
            <person name="Unneberg P."/>
            <person name="Vahala J."/>
            <person name="Wall K."/>
            <person name="Wessler S."/>
            <person name="Yang G."/>
            <person name="Yin T."/>
            <person name="Douglas C."/>
            <person name="Marra M."/>
            <person name="Sandberg G."/>
            <person name="Van de Peer Y."/>
            <person name="Rokhsar D."/>
        </authorList>
    </citation>
    <scope>NUCLEOTIDE SEQUENCE [LARGE SCALE GENOMIC DNA]</scope>
    <source>
        <strain evidence="3">cv. Nisqually</strain>
    </source>
</reference>
<protein>
    <submittedName>
        <fullName evidence="2">Uncharacterized protein</fullName>
    </submittedName>
</protein>
<feature type="transmembrane region" description="Helical" evidence="1">
    <location>
        <begin position="105"/>
        <end position="130"/>
    </location>
</feature>
<accession>A0A2K2A074</accession>
<dbReference type="EMBL" id="CM009295">
    <property type="protein sequence ID" value="PNT30930.1"/>
    <property type="molecule type" value="Genomic_DNA"/>
</dbReference>
<keyword evidence="1" id="KW-0472">Membrane</keyword>
<dbReference type="InParanoid" id="A0A2K2A074"/>
<dbReference type="Proteomes" id="UP000006729">
    <property type="component" value="Chromosome 6"/>
</dbReference>
<evidence type="ECO:0000256" key="1">
    <source>
        <dbReference type="SAM" id="Phobius"/>
    </source>
</evidence>
<evidence type="ECO:0000313" key="3">
    <source>
        <dbReference type="Proteomes" id="UP000006729"/>
    </source>
</evidence>
<gene>
    <name evidence="2" type="ORF">POPTR_006G108500</name>
</gene>
<proteinExistence type="predicted"/>